<dbReference type="SUPFAM" id="SSF53756">
    <property type="entry name" value="UDP-Glycosyltransferase/glycogen phosphorylase"/>
    <property type="match status" value="1"/>
</dbReference>
<proteinExistence type="predicted"/>
<evidence type="ECO:0000313" key="3">
    <source>
        <dbReference type="Proteomes" id="UP000192906"/>
    </source>
</evidence>
<gene>
    <name evidence="2" type="ORF">SAMN06295933_0532</name>
</gene>
<dbReference type="Gene3D" id="3.40.50.2000">
    <property type="entry name" value="Glycogen Phosphorylase B"/>
    <property type="match status" value="1"/>
</dbReference>
<sequence length="387" mass="43328">MKIIHYCQHVLGMGHFFRSLEISRALQNEQVIFVSGGTKPAQQLPDHVEYFQLPGLCMDESFGGLTPTDEGRAIDEVKADRIEKIKILFEQKQPDIFLIELFPFGRKAFRFELLPILDSIKAGLYGNVKVICSLRDILVEKNDGGKHEKRCVETLNKYFDLLLIHSDPQIAKLDETFQAMNDIAIPYLYTGFVARKPNKNIRGVIRKQLGISTDEKLLVVSAGGGKVGESLLKAVFDSFAELNIEKTKLLMLTGPFFDNDKYDLMKTASLSLPNITVEKFAPDFPNLLTGADAMISMAGYNTCMDILTTNIPSAVLPFAQNREQRMRAEKLAEHISLKIMNVNDLNNTNMKTIITDLLTSEHSSSDHSINLDGALNSAREILMAGKR</sequence>
<dbReference type="OrthoDB" id="503443at2"/>
<dbReference type="STRING" id="1519643.SAMN06295933_0532"/>
<dbReference type="RefSeq" id="WP_085097872.1">
    <property type="nucleotide sequence ID" value="NZ_FWZU01000001.1"/>
</dbReference>
<keyword evidence="2" id="KW-0808">Transferase</keyword>
<evidence type="ECO:0000313" key="2">
    <source>
        <dbReference type="EMBL" id="SME92372.1"/>
    </source>
</evidence>
<dbReference type="PANTHER" id="PTHR21015:SF28">
    <property type="entry name" value="SLL1722 PROTEIN"/>
    <property type="match status" value="1"/>
</dbReference>
<protein>
    <submittedName>
        <fullName evidence="2">Predicted glycosyl transferase</fullName>
    </submittedName>
</protein>
<dbReference type="GO" id="GO:0016758">
    <property type="term" value="F:hexosyltransferase activity"/>
    <property type="evidence" value="ECO:0007669"/>
    <property type="project" value="InterPro"/>
</dbReference>
<feature type="domain" description="Glycosyl transferase family 28 C-terminal" evidence="1">
    <location>
        <begin position="223"/>
        <end position="366"/>
    </location>
</feature>
<accession>A0A1X7C9D5</accession>
<organism evidence="2 3">
    <name type="scientific">Desulfovibrio gilichinskyi</name>
    <dbReference type="NCBI Taxonomy" id="1519643"/>
    <lineage>
        <taxon>Bacteria</taxon>
        <taxon>Pseudomonadati</taxon>
        <taxon>Thermodesulfobacteriota</taxon>
        <taxon>Desulfovibrionia</taxon>
        <taxon>Desulfovibrionales</taxon>
        <taxon>Desulfovibrionaceae</taxon>
        <taxon>Desulfovibrio</taxon>
    </lineage>
</organism>
<dbReference type="Proteomes" id="UP000192906">
    <property type="component" value="Unassembled WGS sequence"/>
</dbReference>
<dbReference type="InterPro" id="IPR007235">
    <property type="entry name" value="Glyco_trans_28_C"/>
</dbReference>
<keyword evidence="3" id="KW-1185">Reference proteome</keyword>
<dbReference type="PANTHER" id="PTHR21015">
    <property type="entry name" value="UDP-N-ACETYLGLUCOSAMINE--N-ACETYLMURAMYL-(PENTAPEPTIDE) PYROPHOSPHORYL-UNDECAPRENOL N-ACETYLGLUCOSAMINE TRANSFERASE 1"/>
    <property type="match status" value="1"/>
</dbReference>
<reference evidence="3" key="1">
    <citation type="submission" date="2017-04" db="EMBL/GenBank/DDBJ databases">
        <authorList>
            <person name="Varghese N."/>
            <person name="Submissions S."/>
        </authorList>
    </citation>
    <scope>NUCLEOTIDE SEQUENCE [LARGE SCALE GENOMIC DNA]</scope>
    <source>
        <strain evidence="3">K3S</strain>
    </source>
</reference>
<dbReference type="EMBL" id="FWZU01000001">
    <property type="protein sequence ID" value="SME92372.1"/>
    <property type="molecule type" value="Genomic_DNA"/>
</dbReference>
<evidence type="ECO:0000259" key="1">
    <source>
        <dbReference type="Pfam" id="PF04101"/>
    </source>
</evidence>
<dbReference type="Pfam" id="PF04101">
    <property type="entry name" value="Glyco_tran_28_C"/>
    <property type="match status" value="1"/>
</dbReference>
<dbReference type="AlphaFoldDB" id="A0A1X7C9D5"/>
<name>A0A1X7C9D5_9BACT</name>